<dbReference type="InterPro" id="IPR015424">
    <property type="entry name" value="PyrdxlP-dep_Trfase"/>
</dbReference>
<dbReference type="AlphaFoldDB" id="A0AB39QVH1"/>
<evidence type="ECO:0000256" key="1">
    <source>
        <dbReference type="ARBA" id="ARBA00001933"/>
    </source>
</evidence>
<comment type="similarity">
    <text evidence="2">Belongs to the class-I pyridoxal-phosphate-dependent aminotransferase family.</text>
</comment>
<keyword evidence="4" id="KW-0808">Transferase</keyword>
<organism evidence="8">
    <name type="scientific">Streptomyces sp. R39</name>
    <dbReference type="NCBI Taxonomy" id="3238631"/>
    <lineage>
        <taxon>Bacteria</taxon>
        <taxon>Bacillati</taxon>
        <taxon>Actinomycetota</taxon>
        <taxon>Actinomycetes</taxon>
        <taxon>Kitasatosporales</taxon>
        <taxon>Streptomycetaceae</taxon>
        <taxon>Streptomyces</taxon>
    </lineage>
</organism>
<gene>
    <name evidence="8" type="ORF">AB5J52_32730</name>
</gene>
<dbReference type="CDD" id="cd00609">
    <property type="entry name" value="AAT_like"/>
    <property type="match status" value="1"/>
</dbReference>
<dbReference type="GO" id="GO:0008483">
    <property type="term" value="F:transaminase activity"/>
    <property type="evidence" value="ECO:0007669"/>
    <property type="project" value="UniProtKB-KW"/>
</dbReference>
<evidence type="ECO:0000256" key="2">
    <source>
        <dbReference type="ARBA" id="ARBA00007441"/>
    </source>
</evidence>
<dbReference type="InterPro" id="IPR015422">
    <property type="entry name" value="PyrdxlP-dep_Trfase_small"/>
</dbReference>
<dbReference type="EMBL" id="CP163441">
    <property type="protein sequence ID" value="XDQ46644.1"/>
    <property type="molecule type" value="Genomic_DNA"/>
</dbReference>
<dbReference type="PANTHER" id="PTHR46383:SF1">
    <property type="entry name" value="ASPARTATE AMINOTRANSFERASE"/>
    <property type="match status" value="1"/>
</dbReference>
<reference evidence="8" key="1">
    <citation type="submission" date="2024-07" db="EMBL/GenBank/DDBJ databases">
        <authorList>
            <person name="Yu S.T."/>
        </authorList>
    </citation>
    <scope>NUCLEOTIDE SEQUENCE</scope>
    <source>
        <strain evidence="8">R39</strain>
    </source>
</reference>
<evidence type="ECO:0000256" key="4">
    <source>
        <dbReference type="ARBA" id="ARBA00022679"/>
    </source>
</evidence>
<evidence type="ECO:0000256" key="5">
    <source>
        <dbReference type="ARBA" id="ARBA00022898"/>
    </source>
</evidence>
<keyword evidence="5" id="KW-0663">Pyridoxal phosphate</keyword>
<dbReference type="InterPro" id="IPR050596">
    <property type="entry name" value="AspAT/PAT-like"/>
</dbReference>
<dbReference type="Pfam" id="PF00155">
    <property type="entry name" value="Aminotran_1_2"/>
    <property type="match status" value="1"/>
</dbReference>
<evidence type="ECO:0000256" key="3">
    <source>
        <dbReference type="ARBA" id="ARBA00022576"/>
    </source>
</evidence>
<evidence type="ECO:0000259" key="7">
    <source>
        <dbReference type="Pfam" id="PF00155"/>
    </source>
</evidence>
<feature type="domain" description="Aminotransferase class I/classII large" evidence="7">
    <location>
        <begin position="29"/>
        <end position="379"/>
    </location>
</feature>
<dbReference type="Gene3D" id="3.90.1150.10">
    <property type="entry name" value="Aspartate Aminotransferase, domain 1"/>
    <property type="match status" value="1"/>
</dbReference>
<dbReference type="GO" id="GO:0030170">
    <property type="term" value="F:pyridoxal phosphate binding"/>
    <property type="evidence" value="ECO:0007669"/>
    <property type="project" value="InterPro"/>
</dbReference>
<dbReference type="SUPFAM" id="SSF53383">
    <property type="entry name" value="PLP-dependent transferases"/>
    <property type="match status" value="1"/>
</dbReference>
<dbReference type="RefSeq" id="WP_369225662.1">
    <property type="nucleotide sequence ID" value="NZ_CP163441.1"/>
</dbReference>
<accession>A0AB39QVH1</accession>
<evidence type="ECO:0000313" key="8">
    <source>
        <dbReference type="EMBL" id="XDQ46644.1"/>
    </source>
</evidence>
<dbReference type="PANTHER" id="PTHR46383">
    <property type="entry name" value="ASPARTATE AMINOTRANSFERASE"/>
    <property type="match status" value="1"/>
</dbReference>
<feature type="region of interest" description="Disordered" evidence="6">
    <location>
        <begin position="422"/>
        <end position="446"/>
    </location>
</feature>
<dbReference type="Gene3D" id="3.40.640.10">
    <property type="entry name" value="Type I PLP-dependent aspartate aminotransferase-like (Major domain)"/>
    <property type="match status" value="1"/>
</dbReference>
<dbReference type="GO" id="GO:0006520">
    <property type="term" value="P:amino acid metabolic process"/>
    <property type="evidence" value="ECO:0007669"/>
    <property type="project" value="InterPro"/>
</dbReference>
<protein>
    <submittedName>
        <fullName evidence="8">Pyridoxal phosphate-dependent aminotransferase</fullName>
    </submittedName>
</protein>
<proteinExistence type="inferred from homology"/>
<comment type="cofactor">
    <cofactor evidence="1">
        <name>pyridoxal 5'-phosphate</name>
        <dbReference type="ChEBI" id="CHEBI:597326"/>
    </cofactor>
</comment>
<dbReference type="InterPro" id="IPR004839">
    <property type="entry name" value="Aminotransferase_I/II_large"/>
</dbReference>
<sequence>MPQPGSVTMSATLAADEALARRRAAGERVIPMTSGEIGLPVLPELRERLAAAARLNSYGPVAGSPRLRAAVAGYWGRRGLDTDPGQIVCGPGSKPLLFALLLAIGGDVVVPSPSWVSYAAQARLAGAHPLPVPVPPGQGGLPDPDRLRTAVAAARAEGRDPRSVVVTLPDNPTGAVAEPETVRRLARAARDLDLVIVSDEIYRDLVLDPDVRAESPALHAPERTVVTTGPTKNLALGGWRLGAARLPAGETGRSLADRLTVVASQIWSSAAAPVQEAVAYAFEEPPEVVAHLAACRRLHGAVVRAVAGRFAAAGALVPPVRATCYVYPDFEPLRAHLARAHGVRSGARIAELLVSRHGVGLLPASAFGEPERSLRLRAATSRLYGDSDDERETALSAADPLRLPWIRASLDRVTEALADLTGGRGASAAGQDPAAQGGAGDLQNRD</sequence>
<keyword evidence="3 8" id="KW-0032">Aminotransferase</keyword>
<feature type="compositionally biased region" description="Low complexity" evidence="6">
    <location>
        <begin position="426"/>
        <end position="436"/>
    </location>
</feature>
<dbReference type="InterPro" id="IPR015421">
    <property type="entry name" value="PyrdxlP-dep_Trfase_major"/>
</dbReference>
<name>A0AB39QVH1_9ACTN</name>
<evidence type="ECO:0000256" key="6">
    <source>
        <dbReference type="SAM" id="MobiDB-lite"/>
    </source>
</evidence>